<dbReference type="Pfam" id="PF10931">
    <property type="entry name" value="DUF2735"/>
    <property type="match status" value="1"/>
</dbReference>
<dbReference type="Proteomes" id="UP000440694">
    <property type="component" value="Unassembled WGS sequence"/>
</dbReference>
<comment type="caution">
    <text evidence="2">The sequence shown here is derived from an EMBL/GenBank/DDBJ whole genome shotgun (WGS) entry which is preliminary data.</text>
</comment>
<dbReference type="InterPro" id="IPR021232">
    <property type="entry name" value="DUF2735"/>
</dbReference>
<dbReference type="AlphaFoldDB" id="A0A6I3KGS6"/>
<evidence type="ECO:0000313" key="2">
    <source>
        <dbReference type="EMBL" id="MTD93563.1"/>
    </source>
</evidence>
<evidence type="ECO:0000256" key="1">
    <source>
        <dbReference type="SAM" id="MobiDB-lite"/>
    </source>
</evidence>
<proteinExistence type="predicted"/>
<keyword evidence="3" id="KW-1185">Reference proteome</keyword>
<sequence>MTTHQQRPTAKIYSFPAGGRAPPNRYRTTTMPNPRLTSLRAAAEPAPHIVYGSSWYHQEAVDEAEDSWSR</sequence>
<reference evidence="2 3" key="1">
    <citation type="submission" date="2019-11" db="EMBL/GenBank/DDBJ databases">
        <title>Identification of a novel strain.</title>
        <authorList>
            <person name="Xu Q."/>
            <person name="Wang G."/>
        </authorList>
    </citation>
    <scope>NUCLEOTIDE SEQUENCE [LARGE SCALE GENOMIC DNA]</scope>
    <source>
        <strain evidence="3">xq</strain>
    </source>
</reference>
<accession>A0A6I3KGS6</accession>
<protein>
    <submittedName>
        <fullName evidence="2">DUF2735 domain-containing protein</fullName>
    </submittedName>
</protein>
<dbReference type="EMBL" id="WMBQ01000001">
    <property type="protein sequence ID" value="MTD93563.1"/>
    <property type="molecule type" value="Genomic_DNA"/>
</dbReference>
<evidence type="ECO:0000313" key="3">
    <source>
        <dbReference type="Proteomes" id="UP000440694"/>
    </source>
</evidence>
<gene>
    <name evidence="2" type="ORF">GIW81_04350</name>
</gene>
<dbReference type="RefSeq" id="WP_154738094.1">
    <property type="nucleotide sequence ID" value="NZ_WMBQ01000001.1"/>
</dbReference>
<feature type="region of interest" description="Disordered" evidence="1">
    <location>
        <begin position="1"/>
        <end position="32"/>
    </location>
</feature>
<name>A0A6I3KGS6_9HYPH</name>
<organism evidence="2 3">
    <name type="scientific">Hyphomicrobium album</name>
    <dbReference type="NCBI Taxonomy" id="2665159"/>
    <lineage>
        <taxon>Bacteria</taxon>
        <taxon>Pseudomonadati</taxon>
        <taxon>Pseudomonadota</taxon>
        <taxon>Alphaproteobacteria</taxon>
        <taxon>Hyphomicrobiales</taxon>
        <taxon>Hyphomicrobiaceae</taxon>
        <taxon>Hyphomicrobium</taxon>
    </lineage>
</organism>